<dbReference type="AlphaFoldDB" id="A0A8T0VE68"/>
<dbReference type="PANTHER" id="PTHR11926">
    <property type="entry name" value="GLUCOSYL/GLUCURONOSYL TRANSFERASES"/>
    <property type="match status" value="1"/>
</dbReference>
<keyword evidence="6" id="KW-1185">Reference proteome</keyword>
<dbReference type="Gene3D" id="3.40.50.2000">
    <property type="entry name" value="Glycogen Phosphorylase B"/>
    <property type="match status" value="2"/>
</dbReference>
<feature type="coiled-coil region" evidence="3">
    <location>
        <begin position="418"/>
        <end position="445"/>
    </location>
</feature>
<keyword evidence="2" id="KW-0808">Transferase</keyword>
<dbReference type="CDD" id="cd03784">
    <property type="entry name" value="GT1_Gtf-like"/>
    <property type="match status" value="1"/>
</dbReference>
<dbReference type="GO" id="GO:0080044">
    <property type="term" value="F:quercetin 7-O-glucosyltransferase activity"/>
    <property type="evidence" value="ECO:0007669"/>
    <property type="project" value="TreeGrafter"/>
</dbReference>
<protein>
    <submittedName>
        <fullName evidence="5">Uncharacterized protein</fullName>
    </submittedName>
</protein>
<sequence>MAGVHEARTGGDDAGGRTTSRRRRRILVFPLPFQGHINPMRQLADALHARGLAVTVLHTRFNAPDPGRRPEFRFVPVPDGVPAGVAASGDVIGLLDAMNAAMEAEESAALRGVLESVLADEEQPPAACIVFDANLLAVPRAAAAVGLKTLVLRTASAACLGCFMAYPMLHQKGYLPPQESKMYMPVEELPPLRVRDLFYSSRSDQEKLRNLLARAMEAVNSSSGLVINTFDALEPAELERIRSELRIPTVLAPGPLHKLSSKNTASSLLDEDHGCIKWLDKQPPRSVLYVSFGSLASMDPDEFLEVAWGLAASGHPFLWVVRPGSVRGSEDIQGFPEGFEAAVEGTGKVIRWAPQQEVLAHPVVGGFWMHSGWNSTMESISEGVPMICRPQFADQMMNTRYVEKMWSVGFELEGELERGRIEEAIRKLMEEREGAEMRERAMELKKKVAHCLKSGGSSQIAMDKLVKYILSL</sequence>
<gene>
    <name evidence="5" type="ORF">PVAP13_2NG631900</name>
</gene>
<dbReference type="InterPro" id="IPR002213">
    <property type="entry name" value="UDP_glucos_trans"/>
</dbReference>
<dbReference type="GO" id="GO:0080043">
    <property type="term" value="F:quercetin 3-O-glucosyltransferase activity"/>
    <property type="evidence" value="ECO:0007669"/>
    <property type="project" value="TreeGrafter"/>
</dbReference>
<dbReference type="Pfam" id="PF00201">
    <property type="entry name" value="UDPGT"/>
    <property type="match status" value="1"/>
</dbReference>
<dbReference type="EMBL" id="CM029040">
    <property type="protein sequence ID" value="KAG2632637.1"/>
    <property type="molecule type" value="Genomic_DNA"/>
</dbReference>
<reference evidence="5" key="1">
    <citation type="submission" date="2020-05" db="EMBL/GenBank/DDBJ databases">
        <title>WGS assembly of Panicum virgatum.</title>
        <authorList>
            <person name="Lovell J.T."/>
            <person name="Jenkins J."/>
            <person name="Shu S."/>
            <person name="Juenger T.E."/>
            <person name="Schmutz J."/>
        </authorList>
    </citation>
    <scope>NUCLEOTIDE SEQUENCE</scope>
    <source>
        <strain evidence="5">AP13</strain>
    </source>
</reference>
<dbReference type="PANTHER" id="PTHR11926:SF1451">
    <property type="entry name" value="OS07G0241500 PROTEIN"/>
    <property type="match status" value="1"/>
</dbReference>
<evidence type="ECO:0000256" key="3">
    <source>
        <dbReference type="SAM" id="Coils"/>
    </source>
</evidence>
<dbReference type="FunFam" id="3.40.50.2000:FF:000040">
    <property type="entry name" value="UDP-glycosyltransferase 76C1"/>
    <property type="match status" value="1"/>
</dbReference>
<dbReference type="Proteomes" id="UP000823388">
    <property type="component" value="Chromosome 2N"/>
</dbReference>
<evidence type="ECO:0000256" key="2">
    <source>
        <dbReference type="ARBA" id="ARBA00022679"/>
    </source>
</evidence>
<feature type="region of interest" description="Disordered" evidence="4">
    <location>
        <begin position="1"/>
        <end position="21"/>
    </location>
</feature>
<evidence type="ECO:0000256" key="4">
    <source>
        <dbReference type="SAM" id="MobiDB-lite"/>
    </source>
</evidence>
<proteinExistence type="inferred from homology"/>
<comment type="caution">
    <text evidence="5">The sequence shown here is derived from an EMBL/GenBank/DDBJ whole genome shotgun (WGS) entry which is preliminary data.</text>
</comment>
<dbReference type="FunFam" id="3.40.50.2000:FF:000199">
    <property type="entry name" value="UDP-glycosyltransferase 76C1"/>
    <property type="match status" value="1"/>
</dbReference>
<evidence type="ECO:0000313" key="5">
    <source>
        <dbReference type="EMBL" id="KAG2632637.1"/>
    </source>
</evidence>
<name>A0A8T0VE68_PANVG</name>
<keyword evidence="3" id="KW-0175">Coiled coil</keyword>
<accession>A0A8T0VE68</accession>
<evidence type="ECO:0000313" key="6">
    <source>
        <dbReference type="Proteomes" id="UP000823388"/>
    </source>
</evidence>
<dbReference type="OrthoDB" id="5835829at2759"/>
<organism evidence="5 6">
    <name type="scientific">Panicum virgatum</name>
    <name type="common">Blackwell switchgrass</name>
    <dbReference type="NCBI Taxonomy" id="38727"/>
    <lineage>
        <taxon>Eukaryota</taxon>
        <taxon>Viridiplantae</taxon>
        <taxon>Streptophyta</taxon>
        <taxon>Embryophyta</taxon>
        <taxon>Tracheophyta</taxon>
        <taxon>Spermatophyta</taxon>
        <taxon>Magnoliopsida</taxon>
        <taxon>Liliopsida</taxon>
        <taxon>Poales</taxon>
        <taxon>Poaceae</taxon>
        <taxon>PACMAD clade</taxon>
        <taxon>Panicoideae</taxon>
        <taxon>Panicodae</taxon>
        <taxon>Paniceae</taxon>
        <taxon>Panicinae</taxon>
        <taxon>Panicum</taxon>
        <taxon>Panicum sect. Hiantes</taxon>
    </lineage>
</organism>
<comment type="similarity">
    <text evidence="1">Belongs to the UDP-glycosyltransferase family.</text>
</comment>
<feature type="compositionally biased region" description="Basic and acidic residues" evidence="4">
    <location>
        <begin position="1"/>
        <end position="15"/>
    </location>
</feature>
<evidence type="ECO:0000256" key="1">
    <source>
        <dbReference type="ARBA" id="ARBA00009995"/>
    </source>
</evidence>
<dbReference type="SUPFAM" id="SSF53756">
    <property type="entry name" value="UDP-Glycosyltransferase/glycogen phosphorylase"/>
    <property type="match status" value="1"/>
</dbReference>